<dbReference type="Pfam" id="PF23559">
    <property type="entry name" value="WHD_DRP"/>
    <property type="match status" value="2"/>
</dbReference>
<dbReference type="GO" id="GO:0043531">
    <property type="term" value="F:ADP binding"/>
    <property type="evidence" value="ECO:0007669"/>
    <property type="project" value="InterPro"/>
</dbReference>
<dbReference type="Pfam" id="PF23598">
    <property type="entry name" value="LRR_14"/>
    <property type="match status" value="2"/>
</dbReference>
<dbReference type="InterPro" id="IPR044974">
    <property type="entry name" value="Disease_R_plants"/>
</dbReference>
<dbReference type="ExpressionAtlas" id="A0A1Z5RI28">
    <property type="expression patterns" value="baseline"/>
</dbReference>
<organism evidence="9 10">
    <name type="scientific">Sorghum bicolor</name>
    <name type="common">Sorghum</name>
    <name type="synonym">Sorghum vulgare</name>
    <dbReference type="NCBI Taxonomy" id="4558"/>
    <lineage>
        <taxon>Eukaryota</taxon>
        <taxon>Viridiplantae</taxon>
        <taxon>Streptophyta</taxon>
        <taxon>Embryophyta</taxon>
        <taxon>Tracheophyta</taxon>
        <taxon>Spermatophyta</taxon>
        <taxon>Magnoliopsida</taxon>
        <taxon>Liliopsida</taxon>
        <taxon>Poales</taxon>
        <taxon>Poaceae</taxon>
        <taxon>PACMAD clade</taxon>
        <taxon>Panicoideae</taxon>
        <taxon>Andropogonodae</taxon>
        <taxon>Andropogoneae</taxon>
        <taxon>Sorghinae</taxon>
        <taxon>Sorghum</taxon>
    </lineage>
</organism>
<dbReference type="InterPro" id="IPR055414">
    <property type="entry name" value="LRR_R13L4/SHOC2-like"/>
</dbReference>
<dbReference type="GO" id="GO:0051707">
    <property type="term" value="P:response to other organism"/>
    <property type="evidence" value="ECO:0007669"/>
    <property type="project" value="UniProtKB-ARBA"/>
</dbReference>
<feature type="region of interest" description="Disordered" evidence="7">
    <location>
        <begin position="851"/>
        <end position="880"/>
    </location>
</feature>
<dbReference type="Gene3D" id="3.40.50.300">
    <property type="entry name" value="P-loop containing nucleotide triphosphate hydrolases"/>
    <property type="match status" value="2"/>
</dbReference>
<evidence type="ECO:0000256" key="1">
    <source>
        <dbReference type="ARBA" id="ARBA00008894"/>
    </source>
</evidence>
<evidence type="ECO:0000256" key="3">
    <source>
        <dbReference type="ARBA" id="ARBA00022737"/>
    </source>
</evidence>
<accession>A0A1Z5RI28</accession>
<keyword evidence="4" id="KW-0547">Nucleotide-binding</keyword>
<feature type="compositionally biased region" description="Basic and acidic residues" evidence="7">
    <location>
        <begin position="987"/>
        <end position="1035"/>
    </location>
</feature>
<dbReference type="InterPro" id="IPR058922">
    <property type="entry name" value="WHD_DRP"/>
</dbReference>
<dbReference type="Proteomes" id="UP000000768">
    <property type="component" value="Chromosome 5"/>
</dbReference>
<keyword evidence="5" id="KW-0611">Plant defense</keyword>
<keyword evidence="3" id="KW-0677">Repeat</keyword>
<dbReference type="Gene3D" id="3.80.10.10">
    <property type="entry name" value="Ribonuclease Inhibitor"/>
    <property type="match status" value="2"/>
</dbReference>
<name>A0A1Z5RI28_SORBI</name>
<feature type="region of interest" description="Disordered" evidence="7">
    <location>
        <begin position="983"/>
        <end position="1038"/>
    </location>
</feature>
<dbReference type="InParanoid" id="A0A1Z5RI28"/>
<evidence type="ECO:0000256" key="6">
    <source>
        <dbReference type="ARBA" id="ARBA00023054"/>
    </source>
</evidence>
<dbReference type="SUPFAM" id="SSF52540">
    <property type="entry name" value="P-loop containing nucleoside triphosphate hydrolases"/>
    <property type="match status" value="2"/>
</dbReference>
<keyword evidence="6" id="KW-0175">Coiled coil</keyword>
<comment type="similarity">
    <text evidence="1">Belongs to the disease resistance NB-LRR family.</text>
</comment>
<sequence length="1953" mass="223078">MMRQHMMQTGFHIMNELASINQEMRQMATVTDSNPGLEPSEWVLQVQDVANDVQDFTDIYTWLQMKSPRHALAHMSDLVQVKDRIRSLREWQQKGCITSQDRVNGAALSCPRSSGPYAPEDVLVAMDQPRNELLKLIFESEAMEEEVSPWLAKEQKPRVVSIVGYSGIGKTALARAVYYDTFVRSAFNCVAWVVASECSHGGDLLNKIYQQVQEEKNDVVPDFYMLKEILRNKRFLVVIDDLHGAGMWYDIKGVFSENHNGSRIIMTTSIQSVATTCTPEPRYIYRMQSLNNLDSEKLLWMRVGRQVNRTPALEYALGDTLKKCGGLPLAVISVANHLCQKEQNLPEGVTGAFEEMDRVLTKCYESLPDNAHRMCLLSLSTLPQGHVIKRKRLIRRWIAEGLAVGHGDFSAEQVASNRFDVLIDNNIIEPVLIGDDSKVKACLVLGVIKDFIIKNSVSKEIATIIQNDELLLPNKAIAHPVRRLFVHGGTTKSEGVAKAIGLDQVKLLTICNTVPFDFQGCWLLRVLDLEACQGVDKRVFGNICKLVFLKYLSLRETDVYRIPKKIKKLEYLETLDLRDTQVEALPIEVFMLPRLVLLFGKFELPRHLKHGMTRSRLQEFFSEKSRLQTLSGFVMVDSNSFEHMMINIRSLRKVKVWCKHSISSYQERHLASSLQKRLVGSNTLESLSIDFGNESINFLNGIGAPYALISSMKLQGKLTSLPSFMTSYDTTLSQLQLSSTGLGIEALSLLQHLRRLIFLKLVQDGDGFWGDCFIVQKDGFPSLLRICFEARELPRLHIHEGGMSSLTSLQLLCPMFTGCDYSDLREKYVETYSEKSFIEVQSVEKFKGDPQVSFKENSSSTEEIEEESGSNEKSEEVDSSKRFKEIVPEKTFRMNYLDKIKRRIDLKEHFKGMEHLQYLNEVVLHPSVSHEVFDAWKEEARSHINRPLVTRQCRSALSLGRGLGITTHEKEERLRSKLPLIRGSETAIHEKAEEHRSGTMSREKASSQHQTSDKGKEIQEEKQQRQEKHHEEGKSLRPMGGLHHLARRIQGTIYALTQKMMLHKGHVNHNYEYIRGKLRMMASYLGDGLSLNSELASLEKWVLQLQDLVYDVEDFVDIYNYMCVRSHIRALAHLSHNEYLKFRIDSLHRQRLEYIESTKSCRSEDSAPLSRALTEPYMLIGMDVPIRELLELVHQKKLEVNDIVISIVGCPGVGKTTLAKALYDQVLEREMFTLICVSASECSSAEDLVKKVIQQASNVHPAKMREATSTTNDMDLMKNILAQKRLLIIIDDLREVGLWFPIRSALATICTPSQIIVTTSIQSVAVACSPDKYIYRMRGLGHLESEDLFLRTAYGRENPTLGVADALEETSRRCDGLPLALISAAHVWREQEQGWVEKFGCNRPAPLLLGVFQEVYKALSRWYQSSPDATYMLSLGVFPNGHSIKRKSLIRRWIAEGLVQEHHDHEQFSAEKVGEQRFSELIDHNIMEPVLTGINNHKVKRCRLRGPVHEFIVKESVSKNIVSLLRGDEPLRKGRCPHPARVLSIHQTTETSRGRVATEIGFNNIRSLSIFNNGMAFEFHQCIYLRVVDLECCRGVDDRIVAGICKLELLRYLSLRGSDVEVIPKEIEKLECLETLDTRETMVNKLPMEALMLPQLVHLFGQFVLPKELRDWRIRSKLERFFREESKLQTLSGFEMTPYNEDYDHIVLRMASLRKVKIRWHAIDSRSPLATSIQERLVGNNALESLSIDVGDRGGYRYFAFSGYFDNTESSSDPCMLSSIKLRGRVEGLPRFMTSPSSHLSEVQLFCTNLRLEELSRLQWLPRLLYLKLAEDDDGFRGHTFVVEKDGFASLERLCFEAPKRPRLRIVEGAMAALTSLHLLCPVSEQPRHMQEIDEKETTSEIEHSSQEWGIEYLKNLNDLVLHYSVGDTELDFWKGKARRHMNRLKVTRQPTP</sequence>
<reference evidence="10" key="2">
    <citation type="journal article" date="2018" name="Plant J.">
        <title>The Sorghum bicolor reference genome: improved assembly, gene annotations, a transcriptome atlas, and signatures of genome organization.</title>
        <authorList>
            <person name="McCormick R.F."/>
            <person name="Truong S.K."/>
            <person name="Sreedasyam A."/>
            <person name="Jenkins J."/>
            <person name="Shu S."/>
            <person name="Sims D."/>
            <person name="Kennedy M."/>
            <person name="Amirebrahimi M."/>
            <person name="Weers B.D."/>
            <person name="McKinley B."/>
            <person name="Mattison A."/>
            <person name="Morishige D.T."/>
            <person name="Grimwood J."/>
            <person name="Schmutz J."/>
            <person name="Mullet J.E."/>
        </authorList>
    </citation>
    <scope>NUCLEOTIDE SEQUENCE [LARGE SCALE GENOMIC DNA]</scope>
    <source>
        <strain evidence="10">cv. BTx623</strain>
    </source>
</reference>
<protein>
    <recommendedName>
        <fullName evidence="8">AAA+ ATPase domain-containing protein</fullName>
    </recommendedName>
</protein>
<evidence type="ECO:0000259" key="8">
    <source>
        <dbReference type="SMART" id="SM00382"/>
    </source>
</evidence>
<dbReference type="InterPro" id="IPR002182">
    <property type="entry name" value="NB-ARC"/>
</dbReference>
<evidence type="ECO:0000256" key="5">
    <source>
        <dbReference type="ARBA" id="ARBA00022821"/>
    </source>
</evidence>
<evidence type="ECO:0000256" key="7">
    <source>
        <dbReference type="SAM" id="MobiDB-lite"/>
    </source>
</evidence>
<reference evidence="9 10" key="1">
    <citation type="journal article" date="2009" name="Nature">
        <title>The Sorghum bicolor genome and the diversification of grasses.</title>
        <authorList>
            <person name="Paterson A.H."/>
            <person name="Bowers J.E."/>
            <person name="Bruggmann R."/>
            <person name="Dubchak I."/>
            <person name="Grimwood J."/>
            <person name="Gundlach H."/>
            <person name="Haberer G."/>
            <person name="Hellsten U."/>
            <person name="Mitros T."/>
            <person name="Poliakov A."/>
            <person name="Schmutz J."/>
            <person name="Spannagl M."/>
            <person name="Tang H."/>
            <person name="Wang X."/>
            <person name="Wicker T."/>
            <person name="Bharti A.K."/>
            <person name="Chapman J."/>
            <person name="Feltus F.A."/>
            <person name="Gowik U."/>
            <person name="Grigoriev I.V."/>
            <person name="Lyons E."/>
            <person name="Maher C.A."/>
            <person name="Martis M."/>
            <person name="Narechania A."/>
            <person name="Otillar R.P."/>
            <person name="Penning B.W."/>
            <person name="Salamov A.A."/>
            <person name="Wang Y."/>
            <person name="Zhang L."/>
            <person name="Carpita N.C."/>
            <person name="Freeling M."/>
            <person name="Gingle A.R."/>
            <person name="Hash C.T."/>
            <person name="Keller B."/>
            <person name="Klein P."/>
            <person name="Kresovich S."/>
            <person name="McCann M.C."/>
            <person name="Ming R."/>
            <person name="Peterson D.G."/>
            <person name="Mehboob-ur-Rahman"/>
            <person name="Ware D."/>
            <person name="Westhoff P."/>
            <person name="Mayer K.F."/>
            <person name="Messing J."/>
            <person name="Rokhsar D.S."/>
        </authorList>
    </citation>
    <scope>NUCLEOTIDE SEQUENCE [LARGE SCALE GENOMIC DNA]</scope>
    <source>
        <strain evidence="10">cv. BTx623</strain>
    </source>
</reference>
<dbReference type="InterPro" id="IPR027417">
    <property type="entry name" value="P-loop_NTPase"/>
</dbReference>
<dbReference type="Gramene" id="OQU83388">
    <property type="protein sequence ID" value="OQU83388"/>
    <property type="gene ID" value="SORBI_3005G110508"/>
</dbReference>
<dbReference type="Gene3D" id="1.20.5.4130">
    <property type="match status" value="1"/>
</dbReference>
<dbReference type="InterPro" id="IPR032675">
    <property type="entry name" value="LRR_dom_sf"/>
</dbReference>
<feature type="compositionally biased region" description="Basic and acidic residues" evidence="7">
    <location>
        <begin position="870"/>
        <end position="880"/>
    </location>
</feature>
<dbReference type="InterPro" id="IPR041118">
    <property type="entry name" value="Rx_N"/>
</dbReference>
<keyword evidence="10" id="KW-1185">Reference proteome</keyword>
<gene>
    <name evidence="9" type="ORF">SORBI_3005G110508</name>
</gene>
<dbReference type="SUPFAM" id="SSF52047">
    <property type="entry name" value="RNI-like"/>
    <property type="match status" value="2"/>
</dbReference>
<dbReference type="PANTHER" id="PTHR23155:SF1227">
    <property type="entry name" value="OS11G0462500 PROTEIN"/>
    <property type="match status" value="1"/>
</dbReference>
<evidence type="ECO:0000256" key="2">
    <source>
        <dbReference type="ARBA" id="ARBA00022614"/>
    </source>
</evidence>
<dbReference type="EMBL" id="CM000764">
    <property type="protein sequence ID" value="OQU83388.1"/>
    <property type="molecule type" value="Genomic_DNA"/>
</dbReference>
<evidence type="ECO:0000256" key="4">
    <source>
        <dbReference type="ARBA" id="ARBA00022741"/>
    </source>
</evidence>
<dbReference type="Pfam" id="PF00931">
    <property type="entry name" value="NB-ARC"/>
    <property type="match status" value="2"/>
</dbReference>
<feature type="domain" description="AAA+ ATPase" evidence="8">
    <location>
        <begin position="156"/>
        <end position="288"/>
    </location>
</feature>
<dbReference type="PRINTS" id="PR00364">
    <property type="entry name" value="DISEASERSIST"/>
</dbReference>
<dbReference type="OMA" id="IISHCSK"/>
<evidence type="ECO:0000313" key="10">
    <source>
        <dbReference type="Proteomes" id="UP000000768"/>
    </source>
</evidence>
<dbReference type="GO" id="GO:0006952">
    <property type="term" value="P:defense response"/>
    <property type="evidence" value="ECO:0007669"/>
    <property type="project" value="UniProtKB-KW"/>
</dbReference>
<dbReference type="SMART" id="SM00382">
    <property type="entry name" value="AAA"/>
    <property type="match status" value="2"/>
</dbReference>
<dbReference type="InterPro" id="IPR003593">
    <property type="entry name" value="AAA+_ATPase"/>
</dbReference>
<evidence type="ECO:0000313" key="9">
    <source>
        <dbReference type="EMBL" id="OQU83388.1"/>
    </source>
</evidence>
<proteinExistence type="inferred from homology"/>
<feature type="domain" description="AAA+ ATPase" evidence="8">
    <location>
        <begin position="1201"/>
        <end position="1338"/>
    </location>
</feature>
<keyword evidence="2" id="KW-0433">Leucine-rich repeat</keyword>
<dbReference type="Pfam" id="PF18052">
    <property type="entry name" value="Rx_N"/>
    <property type="match status" value="1"/>
</dbReference>
<dbReference type="PANTHER" id="PTHR23155">
    <property type="entry name" value="DISEASE RESISTANCE PROTEIN RP"/>
    <property type="match status" value="1"/>
</dbReference>